<reference evidence="1 2" key="1">
    <citation type="submission" date="2021-06" db="EMBL/GenBank/DDBJ databases">
        <authorList>
            <person name="Palmer J.M."/>
        </authorList>
    </citation>
    <scope>NUCLEOTIDE SEQUENCE [LARGE SCALE GENOMIC DNA]</scope>
    <source>
        <strain evidence="1 2">CL_MEX2019</strain>
        <tissue evidence="1">Muscle</tissue>
    </source>
</reference>
<dbReference type="EMBL" id="JAHUTJ010008342">
    <property type="protein sequence ID" value="MED6266573.1"/>
    <property type="molecule type" value="Genomic_DNA"/>
</dbReference>
<name>A0ABU7CUJ4_9TELE</name>
<organism evidence="1 2">
    <name type="scientific">Characodon lateralis</name>
    <dbReference type="NCBI Taxonomy" id="208331"/>
    <lineage>
        <taxon>Eukaryota</taxon>
        <taxon>Metazoa</taxon>
        <taxon>Chordata</taxon>
        <taxon>Craniata</taxon>
        <taxon>Vertebrata</taxon>
        <taxon>Euteleostomi</taxon>
        <taxon>Actinopterygii</taxon>
        <taxon>Neopterygii</taxon>
        <taxon>Teleostei</taxon>
        <taxon>Neoteleostei</taxon>
        <taxon>Acanthomorphata</taxon>
        <taxon>Ovalentaria</taxon>
        <taxon>Atherinomorphae</taxon>
        <taxon>Cyprinodontiformes</taxon>
        <taxon>Goodeidae</taxon>
        <taxon>Characodon</taxon>
    </lineage>
</organism>
<evidence type="ECO:0000313" key="2">
    <source>
        <dbReference type="Proteomes" id="UP001352852"/>
    </source>
</evidence>
<gene>
    <name evidence="1" type="ORF">CHARACLAT_003378</name>
</gene>
<accession>A0ABU7CUJ4</accession>
<protein>
    <submittedName>
        <fullName evidence="1">Uncharacterized protein</fullName>
    </submittedName>
</protein>
<keyword evidence="2" id="KW-1185">Reference proteome</keyword>
<proteinExistence type="predicted"/>
<comment type="caution">
    <text evidence="1">The sequence shown here is derived from an EMBL/GenBank/DDBJ whole genome shotgun (WGS) entry which is preliminary data.</text>
</comment>
<evidence type="ECO:0000313" key="1">
    <source>
        <dbReference type="EMBL" id="MED6266573.1"/>
    </source>
</evidence>
<dbReference type="Proteomes" id="UP001352852">
    <property type="component" value="Unassembled WGS sequence"/>
</dbReference>
<sequence length="82" mass="9165">MFPCFNTTKLAGAGSGSCGVNANTRRSRHYLFFHDYAQANNWTIGTINANRAGPTLYEVQLESYERGPSLQESPLISLLYYL</sequence>